<accession>C2K0X0</accession>
<evidence type="ECO:0000313" key="2">
    <source>
        <dbReference type="Proteomes" id="UP000004525"/>
    </source>
</evidence>
<dbReference type="EMBL" id="ACIZ01000112">
    <property type="protein sequence ID" value="EEN79146.1"/>
    <property type="molecule type" value="Genomic_DNA"/>
</dbReference>
<protein>
    <submittedName>
        <fullName evidence="1">Uncharacterized protein</fullName>
    </submittedName>
</protein>
<dbReference type="PROSITE" id="PS51257">
    <property type="entry name" value="PROKAR_LIPOPROTEIN"/>
    <property type="match status" value="1"/>
</dbReference>
<reference evidence="1" key="1">
    <citation type="submission" date="2009-01" db="EMBL/GenBank/DDBJ databases">
        <authorList>
            <person name="Qin X."/>
            <person name="Bachman B."/>
            <person name="Battles P."/>
            <person name="Bell A."/>
            <person name="Bess C."/>
            <person name="Bickham C."/>
            <person name="Chaboub L."/>
            <person name="Chen D."/>
            <person name="Coyle M."/>
            <person name="Deiros D.R."/>
            <person name="Dinh H."/>
            <person name="Forbes L."/>
            <person name="Fowler G."/>
            <person name="Francisco L."/>
            <person name="Fu Q."/>
            <person name="Gubbala S."/>
            <person name="Hale W."/>
            <person name="Han Y."/>
            <person name="Hemphill L."/>
            <person name="Highlander S.K."/>
            <person name="Hirani K."/>
            <person name="Hogues M."/>
            <person name="Jackson L."/>
            <person name="Jakkamsetti A."/>
            <person name="Javaid M."/>
            <person name="Jiang H."/>
            <person name="Korchina V."/>
            <person name="Kovar C."/>
            <person name="Lara F."/>
            <person name="Lee S."/>
            <person name="Mata R."/>
            <person name="Mathew T."/>
            <person name="Moen C."/>
            <person name="Morales K."/>
            <person name="Munidasa M."/>
            <person name="Nazareth L."/>
            <person name="Ngo R."/>
            <person name="Nguyen L."/>
            <person name="Okwuonu G."/>
            <person name="Ongeri F."/>
            <person name="Patil S."/>
            <person name="Petrosino J."/>
            <person name="Pham C."/>
            <person name="Pham P."/>
            <person name="Pu L.-L."/>
            <person name="Puazo M."/>
            <person name="Raj R."/>
            <person name="Reid J."/>
            <person name="Rouhana J."/>
            <person name="Saada N."/>
            <person name="Shang Y."/>
            <person name="Simmons D."/>
            <person name="Thornton R."/>
            <person name="Warren J."/>
            <person name="Weissenberger G."/>
            <person name="Zhang J."/>
            <person name="Zhang L."/>
            <person name="Zhou C."/>
            <person name="Zhu D."/>
            <person name="Muzny D."/>
            <person name="Worley K."/>
            <person name="Gibbs R."/>
        </authorList>
    </citation>
    <scope>NUCLEOTIDE SEQUENCE [LARGE SCALE GENOMIC DNA]</scope>
    <source>
        <strain evidence="1">LMS2-1</strain>
    </source>
</reference>
<sequence>MKSESERKRFMMKKFLWTALGLALVAGGTACYFANKMELFKDDADAYKKFESR</sequence>
<proteinExistence type="predicted"/>
<dbReference type="AlphaFoldDB" id="C2K0X0"/>
<organism evidence="1 2">
    <name type="scientific">Lacticaseibacillus rhamnosus (strain LMS2-1)</name>
    <dbReference type="NCBI Taxonomy" id="525361"/>
    <lineage>
        <taxon>Bacteria</taxon>
        <taxon>Bacillati</taxon>
        <taxon>Bacillota</taxon>
        <taxon>Bacilli</taxon>
        <taxon>Lactobacillales</taxon>
        <taxon>Lactobacillaceae</taxon>
        <taxon>Lacticaseibacillus</taxon>
    </lineage>
</organism>
<name>C2K0X0_LACRM</name>
<comment type="caution">
    <text evidence="1">The sequence shown here is derived from an EMBL/GenBank/DDBJ whole genome shotgun (WGS) entry which is preliminary data.</text>
</comment>
<dbReference type="Proteomes" id="UP000004525">
    <property type="component" value="Unassembled WGS sequence"/>
</dbReference>
<evidence type="ECO:0000313" key="1">
    <source>
        <dbReference type="EMBL" id="EEN79146.1"/>
    </source>
</evidence>
<dbReference type="HOGENOM" id="CLU_218364_0_0_9"/>
<gene>
    <name evidence="1" type="ORF">HMPREF0539_2805</name>
</gene>
<keyword evidence="2" id="KW-1185">Reference proteome</keyword>